<comment type="PTM">
    <text evidence="3">Phosphorylated by CheA. Phosphorylation of the N-terminal regulatory domain activates the methylesterase activity.</text>
</comment>
<dbReference type="EMBL" id="SJPJ01000001">
    <property type="protein sequence ID" value="TWT79106.1"/>
    <property type="molecule type" value="Genomic_DNA"/>
</dbReference>
<proteinExistence type="inferred from homology"/>
<dbReference type="PROSITE" id="PS50122">
    <property type="entry name" value="CHEB"/>
    <property type="match status" value="1"/>
</dbReference>
<dbReference type="PROSITE" id="PS50110">
    <property type="entry name" value="RESPONSE_REGULATORY"/>
    <property type="match status" value="1"/>
</dbReference>
<keyword evidence="3 4" id="KW-0145">Chemotaxis</keyword>
<gene>
    <name evidence="3 8" type="primary">cheB</name>
    <name evidence="8" type="ORF">CA13_05030</name>
</gene>
<dbReference type="EC" id="3.5.1.44" evidence="3"/>
<dbReference type="GO" id="GO:0050568">
    <property type="term" value="F:protein-glutamine glutaminase activity"/>
    <property type="evidence" value="ECO:0007669"/>
    <property type="project" value="UniProtKB-UniRule"/>
</dbReference>
<name>A0A5C5YWF9_9BACT</name>
<accession>A0A5C5YWF9</accession>
<dbReference type="PIRSF" id="PIRSF000876">
    <property type="entry name" value="RR_chemtxs_CheB"/>
    <property type="match status" value="1"/>
</dbReference>
<reference evidence="8 9" key="1">
    <citation type="submission" date="2019-02" db="EMBL/GenBank/DDBJ databases">
        <title>Deep-cultivation of Planctomycetes and their phenomic and genomic characterization uncovers novel biology.</title>
        <authorList>
            <person name="Wiegand S."/>
            <person name="Jogler M."/>
            <person name="Boedeker C."/>
            <person name="Pinto D."/>
            <person name="Vollmers J."/>
            <person name="Rivas-Marin E."/>
            <person name="Kohn T."/>
            <person name="Peeters S.H."/>
            <person name="Heuer A."/>
            <person name="Rast P."/>
            <person name="Oberbeckmann S."/>
            <person name="Bunk B."/>
            <person name="Jeske O."/>
            <person name="Meyerdierks A."/>
            <person name="Storesund J.E."/>
            <person name="Kallscheuer N."/>
            <person name="Luecker S."/>
            <person name="Lage O.M."/>
            <person name="Pohl T."/>
            <person name="Merkel B.J."/>
            <person name="Hornburger P."/>
            <person name="Mueller R.-W."/>
            <person name="Bruemmer F."/>
            <person name="Labrenz M."/>
            <person name="Spormann A.M."/>
            <person name="Op Den Camp H."/>
            <person name="Overmann J."/>
            <person name="Amann R."/>
            <person name="Jetten M.S.M."/>
            <person name="Mascher T."/>
            <person name="Medema M.H."/>
            <person name="Devos D.P."/>
            <person name="Kaster A.-K."/>
            <person name="Ovreas L."/>
            <person name="Rohde M."/>
            <person name="Galperin M.Y."/>
            <person name="Jogler C."/>
        </authorList>
    </citation>
    <scope>NUCLEOTIDE SEQUENCE [LARGE SCALE GENOMIC DNA]</scope>
    <source>
        <strain evidence="8 9">CA13</strain>
    </source>
</reference>
<dbReference type="SUPFAM" id="SSF52172">
    <property type="entry name" value="CheY-like"/>
    <property type="match status" value="1"/>
</dbReference>
<dbReference type="OrthoDB" id="9793421at2"/>
<dbReference type="InterPro" id="IPR011006">
    <property type="entry name" value="CheY-like_superfamily"/>
</dbReference>
<organism evidence="8 9">
    <name type="scientific">Novipirellula herctigrandis</name>
    <dbReference type="NCBI Taxonomy" id="2527986"/>
    <lineage>
        <taxon>Bacteria</taxon>
        <taxon>Pseudomonadati</taxon>
        <taxon>Planctomycetota</taxon>
        <taxon>Planctomycetia</taxon>
        <taxon>Pirellulales</taxon>
        <taxon>Pirellulaceae</taxon>
        <taxon>Novipirellula</taxon>
    </lineage>
</organism>
<feature type="domain" description="CheB-type methylesterase" evidence="7">
    <location>
        <begin position="170"/>
        <end position="357"/>
    </location>
</feature>
<comment type="caution">
    <text evidence="8">The sequence shown here is derived from an EMBL/GenBank/DDBJ whole genome shotgun (WGS) entry which is preliminary data.</text>
</comment>
<dbReference type="CDD" id="cd17541">
    <property type="entry name" value="REC_CheB-like"/>
    <property type="match status" value="1"/>
</dbReference>
<evidence type="ECO:0000256" key="1">
    <source>
        <dbReference type="ARBA" id="ARBA00022801"/>
    </source>
</evidence>
<evidence type="ECO:0000256" key="2">
    <source>
        <dbReference type="ARBA" id="ARBA00048267"/>
    </source>
</evidence>
<dbReference type="CDD" id="cd16432">
    <property type="entry name" value="CheB_Rec"/>
    <property type="match status" value="1"/>
</dbReference>
<comment type="catalytic activity">
    <reaction evidence="2 3">
        <text>[protein]-L-glutamate 5-O-methyl ester + H2O = L-glutamyl-[protein] + methanol + H(+)</text>
        <dbReference type="Rhea" id="RHEA:23236"/>
        <dbReference type="Rhea" id="RHEA-COMP:10208"/>
        <dbReference type="Rhea" id="RHEA-COMP:10311"/>
        <dbReference type="ChEBI" id="CHEBI:15377"/>
        <dbReference type="ChEBI" id="CHEBI:15378"/>
        <dbReference type="ChEBI" id="CHEBI:17790"/>
        <dbReference type="ChEBI" id="CHEBI:29973"/>
        <dbReference type="ChEBI" id="CHEBI:82795"/>
        <dbReference type="EC" id="3.1.1.61"/>
    </reaction>
</comment>
<dbReference type="GO" id="GO:0000156">
    <property type="term" value="F:phosphorelay response regulator activity"/>
    <property type="evidence" value="ECO:0007669"/>
    <property type="project" value="InterPro"/>
</dbReference>
<dbReference type="InterPro" id="IPR035909">
    <property type="entry name" value="CheB_C"/>
</dbReference>
<evidence type="ECO:0000313" key="8">
    <source>
        <dbReference type="EMBL" id="TWT79106.1"/>
    </source>
</evidence>
<comment type="similarity">
    <text evidence="3">Belongs to the CheB family.</text>
</comment>
<dbReference type="Gene3D" id="3.40.50.180">
    <property type="entry name" value="Methylesterase CheB, C-terminal domain"/>
    <property type="match status" value="1"/>
</dbReference>
<dbReference type="GO" id="GO:0008984">
    <property type="term" value="F:protein-glutamate methylesterase activity"/>
    <property type="evidence" value="ECO:0007669"/>
    <property type="project" value="UniProtKB-UniRule"/>
</dbReference>
<dbReference type="PANTHER" id="PTHR42872">
    <property type="entry name" value="PROTEIN-GLUTAMATE METHYLESTERASE/PROTEIN-GLUTAMINE GLUTAMINASE"/>
    <property type="match status" value="1"/>
</dbReference>
<evidence type="ECO:0000313" key="9">
    <source>
        <dbReference type="Proteomes" id="UP000315010"/>
    </source>
</evidence>
<dbReference type="SMART" id="SM00448">
    <property type="entry name" value="REC"/>
    <property type="match status" value="1"/>
</dbReference>
<dbReference type="Pfam" id="PF01339">
    <property type="entry name" value="CheB_methylest"/>
    <property type="match status" value="1"/>
</dbReference>
<dbReference type="InterPro" id="IPR008248">
    <property type="entry name" value="CheB-like"/>
</dbReference>
<evidence type="ECO:0000259" key="6">
    <source>
        <dbReference type="PROSITE" id="PS50110"/>
    </source>
</evidence>
<dbReference type="NCBIfam" id="NF001965">
    <property type="entry name" value="PRK00742.1"/>
    <property type="match status" value="1"/>
</dbReference>
<evidence type="ECO:0000256" key="5">
    <source>
        <dbReference type="PROSITE-ProRule" id="PRU00169"/>
    </source>
</evidence>
<dbReference type="GO" id="GO:0005737">
    <property type="term" value="C:cytoplasm"/>
    <property type="evidence" value="ECO:0007669"/>
    <property type="project" value="UniProtKB-SubCell"/>
</dbReference>
<feature type="domain" description="Response regulatory" evidence="6">
    <location>
        <begin position="4"/>
        <end position="122"/>
    </location>
</feature>
<comment type="domain">
    <text evidence="3">Contains a C-terminal catalytic domain, and an N-terminal region which modulates catalytic activity.</text>
</comment>
<protein>
    <recommendedName>
        <fullName evidence="3">Protein-glutamate methylesterase/protein-glutamine glutaminase</fullName>
        <ecNumber evidence="3">3.1.1.61</ecNumber>
        <ecNumber evidence="3">3.5.1.44</ecNumber>
    </recommendedName>
</protein>
<keyword evidence="9" id="KW-1185">Reference proteome</keyword>
<keyword evidence="1 3" id="KW-0378">Hydrolase</keyword>
<sequence length="373" mass="39915">MAIRTIVVDDSIVFRKAVRDSLAKIKDVEVISIAKDGLSAVQKIKRYKPDLVTLDVEMPGLDGLQVLLALRDAGIQTTVIMVSSHTERGASVTTQALNNGAFDFVLKPSHDDPRANAKELHSQLQQRIAVLHQRPSSSVAASPSLTARKISTLKPTTEVDTRPKSRCRRPSDRLEAIVIGISTGGPKALRTLIPELPANLSVPVMIVQHMPPIFTRTMAEDLDRISHVNVVEGVNGSPIEPGTVYIAPGGKQMRVSKTGPKCQIEVNDAPAVNNCKPSVDYLFESAAIHYGRSVLGIVMTGMGSDGTAGSELIAKQGGCVWAQNEATCTVYGMPRRVIESDLADDILSLDQIQNGIIRLGTNTASSAQCGALA</sequence>
<dbReference type="Gene3D" id="3.40.50.2300">
    <property type="match status" value="1"/>
</dbReference>
<keyword evidence="3 5" id="KW-0597">Phosphoprotein</keyword>
<comment type="subcellular location">
    <subcellularLocation>
        <location evidence="3">Cytoplasm</location>
    </subcellularLocation>
</comment>
<dbReference type="Proteomes" id="UP000315010">
    <property type="component" value="Unassembled WGS sequence"/>
</dbReference>
<dbReference type="GO" id="GO:0006935">
    <property type="term" value="P:chemotaxis"/>
    <property type="evidence" value="ECO:0007669"/>
    <property type="project" value="UniProtKB-UniRule"/>
</dbReference>
<dbReference type="InterPro" id="IPR001789">
    <property type="entry name" value="Sig_transdc_resp-reg_receiver"/>
</dbReference>
<dbReference type="EC" id="3.1.1.61" evidence="3"/>
<dbReference type="InterPro" id="IPR000673">
    <property type="entry name" value="Sig_transdc_resp-reg_Me-estase"/>
</dbReference>
<comment type="catalytic activity">
    <reaction evidence="3">
        <text>L-glutaminyl-[protein] + H2O = L-glutamyl-[protein] + NH4(+)</text>
        <dbReference type="Rhea" id="RHEA:16441"/>
        <dbReference type="Rhea" id="RHEA-COMP:10207"/>
        <dbReference type="Rhea" id="RHEA-COMP:10208"/>
        <dbReference type="ChEBI" id="CHEBI:15377"/>
        <dbReference type="ChEBI" id="CHEBI:28938"/>
        <dbReference type="ChEBI" id="CHEBI:29973"/>
        <dbReference type="ChEBI" id="CHEBI:30011"/>
        <dbReference type="EC" id="3.5.1.44"/>
    </reaction>
</comment>
<dbReference type="SUPFAM" id="SSF52738">
    <property type="entry name" value="Methylesterase CheB, C-terminal domain"/>
    <property type="match status" value="1"/>
</dbReference>
<comment type="function">
    <text evidence="3">Involved in chemotaxis. Part of a chemotaxis signal transduction system that modulates chemotaxis in response to various stimuli. Catalyzes the demethylation of specific methylglutamate residues introduced into the chemoreceptors (methyl-accepting chemotaxis proteins or MCP) by CheR. Also mediates the irreversible deamidation of specific glutamine residues to glutamic acid.</text>
</comment>
<keyword evidence="3" id="KW-0963">Cytoplasm</keyword>
<dbReference type="Pfam" id="PF00072">
    <property type="entry name" value="Response_reg"/>
    <property type="match status" value="1"/>
</dbReference>
<evidence type="ECO:0000256" key="3">
    <source>
        <dbReference type="HAMAP-Rule" id="MF_00099"/>
    </source>
</evidence>
<dbReference type="HAMAP" id="MF_00099">
    <property type="entry name" value="CheB_chemtxs"/>
    <property type="match status" value="1"/>
</dbReference>
<feature type="active site" evidence="3 4">
    <location>
        <position position="182"/>
    </location>
</feature>
<feature type="active site" evidence="3 4">
    <location>
        <position position="209"/>
    </location>
</feature>
<feature type="active site" evidence="3 4">
    <location>
        <position position="305"/>
    </location>
</feature>
<dbReference type="RefSeq" id="WP_146394378.1">
    <property type="nucleotide sequence ID" value="NZ_SJPJ01000001.1"/>
</dbReference>
<evidence type="ECO:0000259" key="7">
    <source>
        <dbReference type="PROSITE" id="PS50122"/>
    </source>
</evidence>
<feature type="modified residue" description="4-aspartylphosphate" evidence="3 5">
    <location>
        <position position="55"/>
    </location>
</feature>
<evidence type="ECO:0000256" key="4">
    <source>
        <dbReference type="PROSITE-ProRule" id="PRU00050"/>
    </source>
</evidence>
<dbReference type="PANTHER" id="PTHR42872:SF3">
    <property type="entry name" value="PROTEIN-GLUTAMATE METHYLESTERASE_PROTEIN-GLUTAMINE GLUTAMINASE 1"/>
    <property type="match status" value="1"/>
</dbReference>
<dbReference type="AlphaFoldDB" id="A0A5C5YWF9"/>